<keyword evidence="2" id="KW-1185">Reference proteome</keyword>
<protein>
    <submittedName>
        <fullName evidence="1">Uncharacterized protein</fullName>
    </submittedName>
</protein>
<proteinExistence type="predicted"/>
<accession>A0A3D8IMT3</accession>
<name>A0A3D8IMT3_9HELI</name>
<comment type="caution">
    <text evidence="1">The sequence shown here is derived from an EMBL/GenBank/DDBJ whole genome shotgun (WGS) entry which is preliminary data.</text>
</comment>
<organism evidence="1 2">
    <name type="scientific">Helicobacter didelphidarum</name>
    <dbReference type="NCBI Taxonomy" id="2040648"/>
    <lineage>
        <taxon>Bacteria</taxon>
        <taxon>Pseudomonadati</taxon>
        <taxon>Campylobacterota</taxon>
        <taxon>Epsilonproteobacteria</taxon>
        <taxon>Campylobacterales</taxon>
        <taxon>Helicobacteraceae</taxon>
        <taxon>Helicobacter</taxon>
    </lineage>
</organism>
<sequence>MTIQQLSVLLSHIVRAGKFYFNRYIKPILDTHRIIVYAFILYVCFHATKVKLYKDLSLISVGGKILYVFRKISI</sequence>
<dbReference type="Proteomes" id="UP000256379">
    <property type="component" value="Unassembled WGS sequence"/>
</dbReference>
<evidence type="ECO:0000313" key="2">
    <source>
        <dbReference type="Proteomes" id="UP000256379"/>
    </source>
</evidence>
<reference evidence="1 2" key="1">
    <citation type="submission" date="2018-04" db="EMBL/GenBank/DDBJ databases">
        <title>Novel Campyloabacter and Helicobacter Species and Strains.</title>
        <authorList>
            <person name="Mannion A.J."/>
            <person name="Shen Z."/>
            <person name="Fox J.G."/>
        </authorList>
    </citation>
    <scope>NUCLEOTIDE SEQUENCE [LARGE SCALE GENOMIC DNA]</scope>
    <source>
        <strain evidence="1 2">MIT 17-337</strain>
    </source>
</reference>
<dbReference type="AlphaFoldDB" id="A0A3D8IMT3"/>
<evidence type="ECO:0000313" key="1">
    <source>
        <dbReference type="EMBL" id="RDU66522.1"/>
    </source>
</evidence>
<dbReference type="RefSeq" id="WP_115542644.1">
    <property type="nucleotide sequence ID" value="NZ_NXLQ01000004.1"/>
</dbReference>
<gene>
    <name evidence="1" type="ORF">CQA53_03510</name>
</gene>
<dbReference type="EMBL" id="NXLQ01000004">
    <property type="protein sequence ID" value="RDU66522.1"/>
    <property type="molecule type" value="Genomic_DNA"/>
</dbReference>